<evidence type="ECO:0000313" key="8">
    <source>
        <dbReference type="EMBL" id="MVN16720.1"/>
    </source>
</evidence>
<dbReference type="InterPro" id="IPR018117">
    <property type="entry name" value="C5_DNA_meth_AS"/>
</dbReference>
<gene>
    <name evidence="8" type="primary">dcm</name>
    <name evidence="8" type="ORF">GO738_15450</name>
</gene>
<dbReference type="InterPro" id="IPR029063">
    <property type="entry name" value="SAM-dependent_MTases_sf"/>
</dbReference>
<comment type="caution">
    <text evidence="8">The sequence shown here is derived from an EMBL/GenBank/DDBJ whole genome shotgun (WGS) entry which is preliminary data.</text>
</comment>
<keyword evidence="2 5" id="KW-0808">Transferase</keyword>
<dbReference type="GO" id="GO:0003886">
    <property type="term" value="F:DNA (cytosine-5-)-methyltransferase activity"/>
    <property type="evidence" value="ECO:0007669"/>
    <property type="project" value="UniProtKB-EC"/>
</dbReference>
<dbReference type="GO" id="GO:0044027">
    <property type="term" value="P:negative regulation of gene expression via chromosomal CpG island methylation"/>
    <property type="evidence" value="ECO:0007669"/>
    <property type="project" value="TreeGrafter"/>
</dbReference>
<dbReference type="PANTHER" id="PTHR10629">
    <property type="entry name" value="CYTOSINE-SPECIFIC METHYLTRANSFERASE"/>
    <property type="match status" value="1"/>
</dbReference>
<dbReference type="InterPro" id="IPR001525">
    <property type="entry name" value="C5_MeTfrase"/>
</dbReference>
<evidence type="ECO:0000256" key="3">
    <source>
        <dbReference type="ARBA" id="ARBA00022691"/>
    </source>
</evidence>
<comment type="similarity">
    <text evidence="5 6">Belongs to the class I-like SAM-binding methyltransferase superfamily. C5-methyltransferase family.</text>
</comment>
<dbReference type="PROSITE" id="PS51679">
    <property type="entry name" value="SAM_MT_C5"/>
    <property type="match status" value="1"/>
</dbReference>
<keyword evidence="9" id="KW-1185">Reference proteome</keyword>
<organism evidence="8 9">
    <name type="scientific">Gordonibacter urolithinfaciens</name>
    <dbReference type="NCBI Taxonomy" id="1335613"/>
    <lineage>
        <taxon>Bacteria</taxon>
        <taxon>Bacillati</taxon>
        <taxon>Actinomycetota</taxon>
        <taxon>Coriobacteriia</taxon>
        <taxon>Eggerthellales</taxon>
        <taxon>Eggerthellaceae</taxon>
        <taxon>Gordonibacter</taxon>
    </lineage>
</organism>
<evidence type="ECO:0000256" key="4">
    <source>
        <dbReference type="ARBA" id="ARBA00022747"/>
    </source>
</evidence>
<evidence type="ECO:0000256" key="1">
    <source>
        <dbReference type="ARBA" id="ARBA00022603"/>
    </source>
</evidence>
<keyword evidence="1 5" id="KW-0489">Methyltransferase</keyword>
<evidence type="ECO:0000256" key="7">
    <source>
        <dbReference type="RuleBase" id="RU000417"/>
    </source>
</evidence>
<dbReference type="GO" id="GO:0009307">
    <property type="term" value="P:DNA restriction-modification system"/>
    <property type="evidence" value="ECO:0007669"/>
    <property type="project" value="UniProtKB-KW"/>
</dbReference>
<dbReference type="SUPFAM" id="SSF53335">
    <property type="entry name" value="S-adenosyl-L-methionine-dependent methyltransferases"/>
    <property type="match status" value="1"/>
</dbReference>
<dbReference type="PRINTS" id="PR00105">
    <property type="entry name" value="C5METTRFRASE"/>
</dbReference>
<dbReference type="EMBL" id="WPOC01000043">
    <property type="protein sequence ID" value="MVN16720.1"/>
    <property type="molecule type" value="Genomic_DNA"/>
</dbReference>
<evidence type="ECO:0000256" key="2">
    <source>
        <dbReference type="ARBA" id="ARBA00022679"/>
    </source>
</evidence>
<name>A0A6N8IMV2_9ACTN</name>
<dbReference type="AlphaFoldDB" id="A0A6N8IMV2"/>
<dbReference type="InterPro" id="IPR050390">
    <property type="entry name" value="C5-Methyltransferase"/>
</dbReference>
<dbReference type="NCBIfam" id="TIGR00675">
    <property type="entry name" value="dcm"/>
    <property type="match status" value="1"/>
</dbReference>
<dbReference type="Pfam" id="PF00145">
    <property type="entry name" value="DNA_methylase"/>
    <property type="match status" value="2"/>
</dbReference>
<protein>
    <recommendedName>
        <fullName evidence="7">Cytosine-specific methyltransferase</fullName>
        <ecNumber evidence="7">2.1.1.37</ecNumber>
    </recommendedName>
</protein>
<keyword evidence="3 5" id="KW-0949">S-adenosyl-L-methionine</keyword>
<evidence type="ECO:0000313" key="9">
    <source>
        <dbReference type="Proteomes" id="UP000468327"/>
    </source>
</evidence>
<dbReference type="GO" id="GO:0003677">
    <property type="term" value="F:DNA binding"/>
    <property type="evidence" value="ECO:0007669"/>
    <property type="project" value="TreeGrafter"/>
</dbReference>
<comment type="catalytic activity">
    <reaction evidence="7">
        <text>a 2'-deoxycytidine in DNA + S-adenosyl-L-methionine = a 5-methyl-2'-deoxycytidine in DNA + S-adenosyl-L-homocysteine + H(+)</text>
        <dbReference type="Rhea" id="RHEA:13681"/>
        <dbReference type="Rhea" id="RHEA-COMP:11369"/>
        <dbReference type="Rhea" id="RHEA-COMP:11370"/>
        <dbReference type="ChEBI" id="CHEBI:15378"/>
        <dbReference type="ChEBI" id="CHEBI:57856"/>
        <dbReference type="ChEBI" id="CHEBI:59789"/>
        <dbReference type="ChEBI" id="CHEBI:85452"/>
        <dbReference type="ChEBI" id="CHEBI:85454"/>
        <dbReference type="EC" id="2.1.1.37"/>
    </reaction>
</comment>
<dbReference type="Gene3D" id="3.40.50.150">
    <property type="entry name" value="Vaccinia Virus protein VP39"/>
    <property type="match status" value="1"/>
</dbReference>
<dbReference type="PANTHER" id="PTHR10629:SF52">
    <property type="entry name" value="DNA (CYTOSINE-5)-METHYLTRANSFERASE 1"/>
    <property type="match status" value="1"/>
</dbReference>
<feature type="active site" evidence="5">
    <location>
        <position position="72"/>
    </location>
</feature>
<sequence>MRYVSLFSGIEAASCAWGPLGWEAVAFSEIDPFCRAVLSARFPHVPNLGDIREVDWKELHGKTDVVIGGSPCQSFSVAGSRTGLSGESGLMLEYIRAVREIRPRCFVWENVPGALSCEGGKAFGLLLREMDEVGYGLAWRILDAQFFGLAQRRERVFLVGVLGDAARACEILFEREGLRWDTPSSKEKRAALARAAGGGAGAAGFKFNASAAAKGVGYSDERSPTVTAGRCPAVCFGIVGNVIDRSDTAGGNGAGFCDPDESGMYTLTAADRHAVAIPGGATEPRVLGIASTNPNASASEELCGCMTACSAKGPPMACLSGDSANASCDIELAGALKVGGSPANIGPVAAFSQNVRDEVRLVGESGDHVGALAAQPGTKQASHVMQGPAVRRLTPVECERLQGFPDGWTDVEYRGKPAPDTQRYKALGNSMAVPVIAWIGRRIEGALGWAREGVLE</sequence>
<dbReference type="EC" id="2.1.1.37" evidence="7"/>
<dbReference type="GO" id="GO:0032259">
    <property type="term" value="P:methylation"/>
    <property type="evidence" value="ECO:0007669"/>
    <property type="project" value="UniProtKB-KW"/>
</dbReference>
<accession>A0A6N8IMV2</accession>
<reference evidence="8 9" key="1">
    <citation type="submission" date="2019-11" db="EMBL/GenBank/DDBJ databases">
        <title>Whole genome shotgun sequencing (WGS) data from Adlercreutzia equolifaciens ResAG-91, Eggerthella lenta MRI-F36, MRI-F37, MRI-F40, ResAG-49, ResAG-88, ResAG-121, ResAG-145, and Gordonibacter sp. ResAG-5, ResAG-26, ResAG-43, ResAG-50, ResAG-59.</title>
        <authorList>
            <person name="Stoll D.A."/>
            <person name="Danylec N."/>
            <person name="Franz C.M.A.P."/>
            <person name="Huch M."/>
        </authorList>
    </citation>
    <scope>NUCLEOTIDE SEQUENCE [LARGE SCALE GENOMIC DNA]</scope>
    <source>
        <strain evidence="8 9">ResAG-59</strain>
    </source>
</reference>
<dbReference type="Gene3D" id="3.90.120.10">
    <property type="entry name" value="DNA Methylase, subunit A, domain 2"/>
    <property type="match status" value="1"/>
</dbReference>
<proteinExistence type="inferred from homology"/>
<evidence type="ECO:0000256" key="6">
    <source>
        <dbReference type="RuleBase" id="RU000416"/>
    </source>
</evidence>
<dbReference type="RefSeq" id="WP_087195014.1">
    <property type="nucleotide sequence ID" value="NZ_WPOC01000043.1"/>
</dbReference>
<dbReference type="PROSITE" id="PS00094">
    <property type="entry name" value="C5_MTASE_1"/>
    <property type="match status" value="1"/>
</dbReference>
<evidence type="ECO:0000256" key="5">
    <source>
        <dbReference type="PROSITE-ProRule" id="PRU01016"/>
    </source>
</evidence>
<dbReference type="Proteomes" id="UP000468327">
    <property type="component" value="Unassembled WGS sequence"/>
</dbReference>
<keyword evidence="4" id="KW-0680">Restriction system</keyword>